<reference evidence="2" key="2">
    <citation type="journal article" date="2019" name="Mol. Plant Microbe Interact.">
        <title>Genome sequence resources for four phytopathogenic fungi from the Colletotrichum orbiculare species complex.</title>
        <authorList>
            <person name="Gan P."/>
            <person name="Tsushima A."/>
            <person name="Narusaka M."/>
            <person name="Narusaka Y."/>
            <person name="Takano Y."/>
            <person name="Kubo Y."/>
            <person name="Shirasu K."/>
        </authorList>
    </citation>
    <scope>GENOME REANNOTATION</scope>
    <source>
        <strain evidence="2">104-T / ATCC 96160 / CBS 514.97 / LARS 414 / MAFF 240422</strain>
    </source>
</reference>
<evidence type="ECO:0000313" key="1">
    <source>
        <dbReference type="EMBL" id="TDZ16622.1"/>
    </source>
</evidence>
<reference evidence="2" key="1">
    <citation type="journal article" date="2013" name="New Phytol.">
        <title>Comparative genomic and transcriptomic analyses reveal the hemibiotrophic stage shift of Colletotrichum fungi.</title>
        <authorList>
            <person name="Gan P."/>
            <person name="Ikeda K."/>
            <person name="Irieda H."/>
            <person name="Narusaka M."/>
            <person name="O'Connell R.J."/>
            <person name="Narusaka Y."/>
            <person name="Takano Y."/>
            <person name="Kubo Y."/>
            <person name="Shirasu K."/>
        </authorList>
    </citation>
    <scope>NUCLEOTIDE SEQUENCE [LARGE SCALE GENOMIC DNA]</scope>
    <source>
        <strain evidence="2">104-T / ATCC 96160 / CBS 514.97 / LARS 414 / MAFF 240422</strain>
    </source>
</reference>
<accession>A0A484FEZ3</accession>
<organism evidence="1 2">
    <name type="scientific">Colletotrichum orbiculare (strain 104-T / ATCC 96160 / CBS 514.97 / LARS 414 / MAFF 240422)</name>
    <name type="common">Cucumber anthracnose fungus</name>
    <name type="synonym">Colletotrichum lagenarium</name>
    <dbReference type="NCBI Taxonomy" id="1213857"/>
    <lineage>
        <taxon>Eukaryota</taxon>
        <taxon>Fungi</taxon>
        <taxon>Dikarya</taxon>
        <taxon>Ascomycota</taxon>
        <taxon>Pezizomycotina</taxon>
        <taxon>Sordariomycetes</taxon>
        <taxon>Hypocreomycetidae</taxon>
        <taxon>Glomerellales</taxon>
        <taxon>Glomerellaceae</taxon>
        <taxon>Colletotrichum</taxon>
        <taxon>Colletotrichum orbiculare species complex</taxon>
    </lineage>
</organism>
<dbReference type="OrthoDB" id="5423818at2759"/>
<evidence type="ECO:0000313" key="2">
    <source>
        <dbReference type="Proteomes" id="UP000014480"/>
    </source>
</evidence>
<gene>
    <name evidence="1" type="ORF">Cob_v010455</name>
</gene>
<comment type="caution">
    <text evidence="1">The sequence shown here is derived from an EMBL/GenBank/DDBJ whole genome shotgun (WGS) entry which is preliminary data.</text>
</comment>
<dbReference type="AlphaFoldDB" id="A0A484FEZ3"/>
<evidence type="ECO:0008006" key="3">
    <source>
        <dbReference type="Google" id="ProtNLM"/>
    </source>
</evidence>
<sequence length="249" mass="28378">MMLRRSTFPPFIHPLQDKGHLPEPLANCMAIAALFASRNDDTRSFLWKAIKDEQQRCLQEMATYSKFEIFAALQAAVIYLTMRIVDGCNRSDQDPIYNTEILWAYKHFWKQYILVTASEHCGGTKASSISGWEEWVLEESRIRLICVFYLVAQISCVRIGIPCTFLDEWRNLPLPCHAARWAATTPGAWKEETDALEDIVSRGCRPETFGELVDLQRVANRQGNADRLETWNAGSDNLCVLLNLASVMV</sequence>
<dbReference type="EMBL" id="AMCV02000034">
    <property type="protein sequence ID" value="TDZ16622.1"/>
    <property type="molecule type" value="Genomic_DNA"/>
</dbReference>
<keyword evidence="2" id="KW-1185">Reference proteome</keyword>
<protein>
    <recommendedName>
        <fullName evidence="3">Transcription factor domain-containing protein</fullName>
    </recommendedName>
</protein>
<proteinExistence type="predicted"/>
<dbReference type="STRING" id="1213857.A0A484FEZ3"/>
<name>A0A484FEZ3_COLOR</name>
<dbReference type="Proteomes" id="UP000014480">
    <property type="component" value="Unassembled WGS sequence"/>
</dbReference>